<evidence type="ECO:0000313" key="2">
    <source>
        <dbReference type="Proteomes" id="UP000708208"/>
    </source>
</evidence>
<dbReference type="OrthoDB" id="10256829at2759"/>
<proteinExistence type="predicted"/>
<accession>A0A8J2L5C9</accession>
<keyword evidence="2" id="KW-1185">Reference proteome</keyword>
<dbReference type="EMBL" id="CAJVCH010355137">
    <property type="protein sequence ID" value="CAG7815883.1"/>
    <property type="molecule type" value="Genomic_DNA"/>
</dbReference>
<comment type="caution">
    <text evidence="1">The sequence shown here is derived from an EMBL/GenBank/DDBJ whole genome shotgun (WGS) entry which is preliminary data.</text>
</comment>
<reference evidence="1" key="1">
    <citation type="submission" date="2021-06" db="EMBL/GenBank/DDBJ databases">
        <authorList>
            <person name="Hodson N. C."/>
            <person name="Mongue J. A."/>
            <person name="Jaron S. K."/>
        </authorList>
    </citation>
    <scope>NUCLEOTIDE SEQUENCE</scope>
</reference>
<feature type="non-terminal residue" evidence="1">
    <location>
        <position position="1"/>
    </location>
</feature>
<dbReference type="AlphaFoldDB" id="A0A8J2L5C9"/>
<gene>
    <name evidence="1" type="ORF">AFUS01_LOCUS26530</name>
</gene>
<protein>
    <submittedName>
        <fullName evidence="1">Uncharacterized protein</fullName>
    </submittedName>
</protein>
<dbReference type="Proteomes" id="UP000708208">
    <property type="component" value="Unassembled WGS sequence"/>
</dbReference>
<evidence type="ECO:0000313" key="1">
    <source>
        <dbReference type="EMBL" id="CAG7815883.1"/>
    </source>
</evidence>
<organism evidence="1 2">
    <name type="scientific">Allacma fusca</name>
    <dbReference type="NCBI Taxonomy" id="39272"/>
    <lineage>
        <taxon>Eukaryota</taxon>
        <taxon>Metazoa</taxon>
        <taxon>Ecdysozoa</taxon>
        <taxon>Arthropoda</taxon>
        <taxon>Hexapoda</taxon>
        <taxon>Collembola</taxon>
        <taxon>Symphypleona</taxon>
        <taxon>Sminthuridae</taxon>
        <taxon>Allacma</taxon>
    </lineage>
</organism>
<name>A0A8J2L5C9_9HEXA</name>
<sequence length="72" mass="8672">MYATSKHQVGDYDDFVDDREYDVIRIYQNSADLSTEAGRFVKEYLKRNHDRITYTRFNKDRYPQDDEAKLGK</sequence>